<dbReference type="GO" id="GO:0005737">
    <property type="term" value="C:cytoplasm"/>
    <property type="evidence" value="ECO:0007669"/>
    <property type="project" value="InterPro"/>
</dbReference>
<protein>
    <recommendedName>
        <fullName evidence="3">Thymidylate synthase/dCMP hydroxymethylase domain-containing protein</fullName>
    </recommendedName>
</protein>
<organism evidence="4 5">
    <name type="scientific">Marinobacterium marinum</name>
    <dbReference type="NCBI Taxonomy" id="2756129"/>
    <lineage>
        <taxon>Bacteria</taxon>
        <taxon>Pseudomonadati</taxon>
        <taxon>Pseudomonadota</taxon>
        <taxon>Gammaproteobacteria</taxon>
        <taxon>Oceanospirillales</taxon>
        <taxon>Oceanospirillaceae</taxon>
        <taxon>Marinobacterium</taxon>
    </lineage>
</organism>
<comment type="caution">
    <text evidence="4">The sequence shown here is derived from an EMBL/GenBank/DDBJ whole genome shotgun (WGS) entry which is preliminary data.</text>
</comment>
<dbReference type="Proteomes" id="UP000538931">
    <property type="component" value="Unassembled WGS sequence"/>
</dbReference>
<keyword evidence="1" id="KW-0963">Cytoplasm</keyword>
<keyword evidence="5" id="KW-1185">Reference proteome</keyword>
<keyword evidence="2" id="KW-0808">Transferase</keyword>
<evidence type="ECO:0000256" key="2">
    <source>
        <dbReference type="ARBA" id="ARBA00022679"/>
    </source>
</evidence>
<dbReference type="GO" id="GO:0006235">
    <property type="term" value="P:dTTP biosynthetic process"/>
    <property type="evidence" value="ECO:0007669"/>
    <property type="project" value="InterPro"/>
</dbReference>
<dbReference type="RefSeq" id="WP_181736335.1">
    <property type="nucleotide sequence ID" value="NZ_JACEMT010000029.1"/>
</dbReference>
<reference evidence="4 5" key="1">
    <citation type="submission" date="2020-07" db="EMBL/GenBank/DDBJ databases">
        <title>Bacterium isolated from marien macroalgae.</title>
        <authorList>
            <person name="Zhu K."/>
            <person name="Lu D."/>
            <person name="Du Z."/>
        </authorList>
    </citation>
    <scope>NUCLEOTIDE SEQUENCE [LARGE SCALE GENOMIC DNA]</scope>
    <source>
        <strain evidence="4 5">3-1745</strain>
    </source>
</reference>
<dbReference type="GO" id="GO:0004799">
    <property type="term" value="F:thymidylate synthase activity"/>
    <property type="evidence" value="ECO:0007669"/>
    <property type="project" value="InterPro"/>
</dbReference>
<name>A0A7W2A9K3_9GAMM</name>
<evidence type="ECO:0000256" key="1">
    <source>
        <dbReference type="ARBA" id="ARBA00022490"/>
    </source>
</evidence>
<evidence type="ECO:0000313" key="4">
    <source>
        <dbReference type="EMBL" id="MBA4500861.1"/>
    </source>
</evidence>
<gene>
    <name evidence="4" type="ORF">H1S06_00550</name>
</gene>
<sequence length="223" mass="25158">MFTVTAHTLGECWQKCIETVLAEGVRHYDEDVAIYEVLGLCVEIERPSSEDLFIESVGDHQVINKMLEKFSKGVVMNDRPFTYGQLIYDMNGVDQFEWMLKRLRDKPETKSATISLVTPGLDDLNLPCLSTLDAKIRNGELHLQFFFRSQNIFGRQYANFLALATLFESLADRAGASVGSMSGYIASAHIYEYDIADARKLIGTQAIQVTDQYYFKGPASVRT</sequence>
<dbReference type="InterPro" id="IPR014620">
    <property type="entry name" value="Thymidylate_synthase_arc"/>
</dbReference>
<dbReference type="InterPro" id="IPR023451">
    <property type="entry name" value="Thymidate_synth/dCMP_Mease_dom"/>
</dbReference>
<proteinExistence type="predicted"/>
<dbReference type="InterPro" id="IPR036926">
    <property type="entry name" value="Thymidate_synth/dCMP_Mease_sf"/>
</dbReference>
<dbReference type="Pfam" id="PF00303">
    <property type="entry name" value="Thymidylat_synt"/>
    <property type="match status" value="1"/>
</dbReference>
<feature type="domain" description="Thymidylate synthase/dCMP hydroxymethylase" evidence="3">
    <location>
        <begin position="89"/>
        <end position="203"/>
    </location>
</feature>
<accession>A0A7W2A9K3</accession>
<dbReference type="SUPFAM" id="SSF55831">
    <property type="entry name" value="Thymidylate synthase/dCMP hydroxymethylase"/>
    <property type="match status" value="1"/>
</dbReference>
<dbReference type="PIRSF" id="PIRSF036752">
    <property type="entry name" value="TSase_MJ051"/>
    <property type="match status" value="1"/>
</dbReference>
<dbReference type="EMBL" id="JACEMT010000029">
    <property type="protein sequence ID" value="MBA4500861.1"/>
    <property type="molecule type" value="Genomic_DNA"/>
</dbReference>
<dbReference type="AlphaFoldDB" id="A0A7W2A9K3"/>
<evidence type="ECO:0000313" key="5">
    <source>
        <dbReference type="Proteomes" id="UP000538931"/>
    </source>
</evidence>
<dbReference type="Gene3D" id="3.30.572.10">
    <property type="entry name" value="Thymidylate synthase/dCMP hydroxymethylase domain"/>
    <property type="match status" value="1"/>
</dbReference>
<evidence type="ECO:0000259" key="3">
    <source>
        <dbReference type="Pfam" id="PF00303"/>
    </source>
</evidence>